<proteinExistence type="predicted"/>
<reference evidence="5 6" key="1">
    <citation type="submission" date="2020-04" db="EMBL/GenBank/DDBJ databases">
        <title>Molecular characterization of pseudomonads from Agaricus bisporus reveal novel blotch 2 pathogens in Western Europe.</title>
        <authorList>
            <person name="Taparia T."/>
            <person name="Krijger M."/>
            <person name="Haynes E."/>
            <person name="Elpinstone J.G."/>
            <person name="Noble R."/>
            <person name="Van Der Wolf J."/>
        </authorList>
    </citation>
    <scope>NUCLEOTIDE SEQUENCE [LARGE SCALE GENOMIC DNA]</scope>
    <source>
        <strain evidence="5 6">IPO3738</strain>
    </source>
</reference>
<keyword evidence="2" id="KW-0598">Phosphotransferase system</keyword>
<evidence type="ECO:0000256" key="3">
    <source>
        <dbReference type="PROSITE-ProRule" id="PRU00421"/>
    </source>
</evidence>
<accession>A0A7Y8CFX3</accession>
<name>A0A7Y8CFX3_9PSED</name>
<evidence type="ECO:0000256" key="2">
    <source>
        <dbReference type="ARBA" id="ARBA00022683"/>
    </source>
</evidence>
<dbReference type="RefSeq" id="WP_017123728.1">
    <property type="nucleotide sequence ID" value="NZ_JACAOR010000005.1"/>
</dbReference>
<comment type="caution">
    <text evidence="3">Lacks conserved residue(s) required for the propagation of feature annotation.</text>
</comment>
<dbReference type="Proteomes" id="UP000517547">
    <property type="component" value="Unassembled WGS sequence"/>
</dbReference>
<feature type="domain" description="PTS EIIB type-1" evidence="4">
    <location>
        <begin position="32"/>
        <end position="97"/>
    </location>
</feature>
<dbReference type="AlphaFoldDB" id="A0A7Y8CFX3"/>
<evidence type="ECO:0000256" key="1">
    <source>
        <dbReference type="ARBA" id="ARBA00022679"/>
    </source>
</evidence>
<dbReference type="GO" id="GO:0009401">
    <property type="term" value="P:phosphoenolpyruvate-dependent sugar phosphotransferase system"/>
    <property type="evidence" value="ECO:0007669"/>
    <property type="project" value="UniProtKB-KW"/>
</dbReference>
<evidence type="ECO:0000313" key="5">
    <source>
        <dbReference type="EMBL" id="NWC17233.1"/>
    </source>
</evidence>
<protein>
    <submittedName>
        <fullName evidence="5">PTS transporter subunit EIIB</fullName>
    </submittedName>
</protein>
<gene>
    <name evidence="5" type="ORF">HX845_26495</name>
</gene>
<sequence>MFDTLKRAFWKALTPDLVEDRSTLASAAAPLEELAAPILAALGGAANLKSRQRVALTRLRVELQDATRLDQQALRAAGVPGVMTLPGGVVHLLVGLD</sequence>
<comment type="caution">
    <text evidence="5">The sequence shown here is derived from an EMBL/GenBank/DDBJ whole genome shotgun (WGS) entry which is preliminary data.</text>
</comment>
<dbReference type="EMBL" id="JACAQE010000009">
    <property type="protein sequence ID" value="NWC17233.1"/>
    <property type="molecule type" value="Genomic_DNA"/>
</dbReference>
<dbReference type="GO" id="GO:0008982">
    <property type="term" value="F:protein-N(PI)-phosphohistidine-sugar phosphotransferase activity"/>
    <property type="evidence" value="ECO:0007669"/>
    <property type="project" value="InterPro"/>
</dbReference>
<keyword evidence="1" id="KW-0808">Transferase</keyword>
<dbReference type="PROSITE" id="PS51098">
    <property type="entry name" value="PTS_EIIB_TYPE_1"/>
    <property type="match status" value="1"/>
</dbReference>
<dbReference type="SUPFAM" id="SSF55604">
    <property type="entry name" value="Glucose permease domain IIB"/>
    <property type="match status" value="1"/>
</dbReference>
<dbReference type="GeneID" id="57660388"/>
<evidence type="ECO:0000259" key="4">
    <source>
        <dbReference type="PROSITE" id="PS51098"/>
    </source>
</evidence>
<evidence type="ECO:0000313" key="6">
    <source>
        <dbReference type="Proteomes" id="UP000517547"/>
    </source>
</evidence>
<dbReference type="InterPro" id="IPR001996">
    <property type="entry name" value="PTS_IIB_1"/>
</dbReference>
<organism evidence="5 6">
    <name type="scientific">Pseudomonas gingeri</name>
    <dbReference type="NCBI Taxonomy" id="117681"/>
    <lineage>
        <taxon>Bacteria</taxon>
        <taxon>Pseudomonadati</taxon>
        <taxon>Pseudomonadota</taxon>
        <taxon>Gammaproteobacteria</taxon>
        <taxon>Pseudomonadales</taxon>
        <taxon>Pseudomonadaceae</taxon>
        <taxon>Pseudomonas</taxon>
    </lineage>
</organism>
<dbReference type="InterPro" id="IPR036878">
    <property type="entry name" value="Glu_permease_IIB"/>
</dbReference>
<dbReference type="Gene3D" id="3.30.1360.60">
    <property type="entry name" value="Glucose permease domain IIB"/>
    <property type="match status" value="1"/>
</dbReference>